<reference evidence="1 2" key="1">
    <citation type="submission" date="2020-08" db="EMBL/GenBank/DDBJ databases">
        <title>Genomic Encyclopedia of Type Strains, Phase IV (KMG-IV): sequencing the most valuable type-strain genomes for metagenomic binning, comparative biology and taxonomic classification.</title>
        <authorList>
            <person name="Goeker M."/>
        </authorList>
    </citation>
    <scope>NUCLEOTIDE SEQUENCE [LARGE SCALE GENOMIC DNA]</scope>
    <source>
        <strain evidence="1 2">DSM 25620</strain>
    </source>
</reference>
<keyword evidence="2" id="KW-1185">Reference proteome</keyword>
<protein>
    <submittedName>
        <fullName evidence="1">Uncharacterized protein YdaU (DUF1376 family)</fullName>
    </submittedName>
</protein>
<accession>A0A7W8EQ54</accession>
<dbReference type="EMBL" id="JACHIL010000003">
    <property type="protein sequence ID" value="MBB5091288.1"/>
    <property type="molecule type" value="Genomic_DNA"/>
</dbReference>
<dbReference type="InterPro" id="IPR010781">
    <property type="entry name" value="DUF1376"/>
</dbReference>
<comment type="caution">
    <text evidence="1">The sequence shown here is derived from an EMBL/GenBank/DDBJ whole genome shotgun (WGS) entry which is preliminary data.</text>
</comment>
<sequence>MSRTPFMQLYVSDYLGDTMHLTTEQHGAYLLILMTMWRHNGSLPADDAKLARIARVNAKRWHLIKDDVLAFFDVENGQITQKRLNEELQKAVSISQKRKTSGKLGGLAKSLKSNDRALANAKQTLKHSQKPDTIKVKETLNSVSQKRGSRLPDDFNPDLEFAMSEGLTAFQAEREAAQFRDYWIQQAGQKGVKLDWPATWRTWVRNSIKRMPSRNTAYPQKQNKPRTVGEAAVERIKENGLGNVRPEFAEALFGRNRGRNQHGSVSAEILTLPYERHG</sequence>
<evidence type="ECO:0000313" key="1">
    <source>
        <dbReference type="EMBL" id="MBB5091288.1"/>
    </source>
</evidence>
<dbReference type="Pfam" id="PF07120">
    <property type="entry name" value="DUF1376"/>
    <property type="match status" value="1"/>
</dbReference>
<dbReference type="RefSeq" id="WP_151159398.1">
    <property type="nucleotide sequence ID" value="NZ_JACHIL010000003.1"/>
</dbReference>
<organism evidence="1 2">
    <name type="scientific">Pseudochrobactrum saccharolyticum</name>
    <dbReference type="NCBI Taxonomy" id="354352"/>
    <lineage>
        <taxon>Bacteria</taxon>
        <taxon>Pseudomonadati</taxon>
        <taxon>Pseudomonadota</taxon>
        <taxon>Alphaproteobacteria</taxon>
        <taxon>Hyphomicrobiales</taxon>
        <taxon>Brucellaceae</taxon>
        <taxon>Pseudochrobactrum</taxon>
    </lineage>
</organism>
<evidence type="ECO:0000313" key="2">
    <source>
        <dbReference type="Proteomes" id="UP000531231"/>
    </source>
</evidence>
<dbReference type="AlphaFoldDB" id="A0A7W8EQ54"/>
<proteinExistence type="predicted"/>
<name>A0A7W8EQ54_9HYPH</name>
<gene>
    <name evidence="1" type="ORF">HNQ68_001829</name>
</gene>
<dbReference type="Proteomes" id="UP000531231">
    <property type="component" value="Unassembled WGS sequence"/>
</dbReference>